<dbReference type="EMBL" id="BBRZ01000096">
    <property type="protein sequence ID" value="GAM58652.1"/>
    <property type="molecule type" value="Genomic_DNA"/>
</dbReference>
<dbReference type="AlphaFoldDB" id="A0A0B8P239"/>
<keyword evidence="1" id="KW-0812">Transmembrane</keyword>
<dbReference type="Proteomes" id="UP000031671">
    <property type="component" value="Unassembled WGS sequence"/>
</dbReference>
<name>A0A0B8P239_9VIBR</name>
<organism evidence="2 3">
    <name type="scientific">Vibrio ishigakensis</name>
    <dbReference type="NCBI Taxonomy" id="1481914"/>
    <lineage>
        <taxon>Bacteria</taxon>
        <taxon>Pseudomonadati</taxon>
        <taxon>Pseudomonadota</taxon>
        <taxon>Gammaproteobacteria</taxon>
        <taxon>Vibrionales</taxon>
        <taxon>Vibrionaceae</taxon>
        <taxon>Vibrio</taxon>
    </lineage>
</organism>
<feature type="transmembrane region" description="Helical" evidence="1">
    <location>
        <begin position="186"/>
        <end position="206"/>
    </location>
</feature>
<evidence type="ECO:0000313" key="3">
    <source>
        <dbReference type="Proteomes" id="UP000031671"/>
    </source>
</evidence>
<reference evidence="2 3" key="2">
    <citation type="submission" date="2015-01" db="EMBL/GenBank/DDBJ databases">
        <authorList>
            <consortium name="NBRP consortium"/>
            <person name="Sawabe T."/>
            <person name="Meirelles P."/>
            <person name="Feng G."/>
            <person name="Sayaka M."/>
            <person name="Hattori M."/>
            <person name="Ohkuma M."/>
        </authorList>
    </citation>
    <scope>NUCLEOTIDE SEQUENCE [LARGE SCALE GENOMIC DNA]</scope>
    <source>
        <strain evidence="3">JCM 19231</strain>
    </source>
</reference>
<evidence type="ECO:0000313" key="2">
    <source>
        <dbReference type="EMBL" id="GAM58652.1"/>
    </source>
</evidence>
<gene>
    <name evidence="2" type="ORF">JCM19231_1700</name>
</gene>
<evidence type="ECO:0000256" key="1">
    <source>
        <dbReference type="SAM" id="Phobius"/>
    </source>
</evidence>
<accession>A0A0B8P239</accession>
<keyword evidence="1" id="KW-0472">Membrane</keyword>
<comment type="caution">
    <text evidence="2">The sequence shown here is derived from an EMBL/GenBank/DDBJ whole genome shotgun (WGS) entry which is preliminary data.</text>
</comment>
<proteinExistence type="predicted"/>
<keyword evidence="3" id="KW-1185">Reference proteome</keyword>
<sequence>MSVFFLTLCLTVFNLRTAPTPYLKPSIFSFAVQFNQCIPFDIHRARTENNVDVQILGMDSLATAEIFLGGNVLNNPMLKMMQEPYPVLVNQVFMKFMGWKEGQMITLYDGEQLGPLVVDSQGLVNGSNLVVDMALSRKLRRGTGFSVIGCTDMPEEKLVAIKKMLPEGMTLRKNSRAELVSLTKAFHLNLTALGMLSFLIGLFIFYQPCPSPLFSASQW</sequence>
<protein>
    <submittedName>
        <fullName evidence="2">AttF component of attEFGH ABC transport system</fullName>
    </submittedName>
</protein>
<keyword evidence="1" id="KW-1133">Transmembrane helix</keyword>
<reference evidence="2 3" key="1">
    <citation type="submission" date="2015-01" db="EMBL/GenBank/DDBJ databases">
        <title>Vibrio sp. C1 JCM 19231 whole genome shotgun sequence.</title>
        <authorList>
            <person name="Sawabe T."/>
            <person name="Meirelles P."/>
            <person name="Feng G."/>
            <person name="Sayaka M."/>
            <person name="Hattori M."/>
            <person name="Ohkuma M."/>
        </authorList>
    </citation>
    <scope>NUCLEOTIDE SEQUENCE [LARGE SCALE GENOMIC DNA]</scope>
    <source>
        <strain evidence="3">JCM 19231</strain>
    </source>
</reference>